<keyword evidence="3" id="KW-0804">Transcription</keyword>
<name>A0A0Q9YFT6_9GAMM</name>
<dbReference type="RefSeq" id="WP_075067393.1">
    <property type="nucleotide sequence ID" value="NZ_LKAJ02000001.1"/>
</dbReference>
<comment type="caution">
    <text evidence="5">The sequence shown here is derived from an EMBL/GenBank/DDBJ whole genome shotgun (WGS) entry which is preliminary data.</text>
</comment>
<dbReference type="EMBL" id="LKAJ02000001">
    <property type="protein sequence ID" value="MCS5709856.1"/>
    <property type="molecule type" value="Genomic_DNA"/>
</dbReference>
<dbReference type="GO" id="GO:0003677">
    <property type="term" value="F:DNA binding"/>
    <property type="evidence" value="ECO:0007669"/>
    <property type="project" value="UniProtKB-KW"/>
</dbReference>
<gene>
    <name evidence="6" type="ORF">HT99x_000290</name>
    <name evidence="5" type="ORF">HT99x_02794</name>
</gene>
<sequence>MQEQNICNNVLVELRKIIRAIDLHSKKLMQACGLTGPQMILLKEIIKAERMPISSLAKNVNLSHATVTSILDRLAKKQYILRVRDSDDKRKIYVQASDEAKQLISQSPTLLQESFVNQFMKLSDWEQTLLLSSLQRIATMMKATNIDASPVLINHDIE</sequence>
<reference evidence="5" key="1">
    <citation type="submission" date="2015-09" db="EMBL/GenBank/DDBJ databases">
        <title>Draft Genome Sequences of Two Novel Amoeba-resistant Intranuclear Bacteria, Candidatus Berkiella cookevillensis and Candidatus Berkiella aquae.</title>
        <authorList>
            <person name="Mehari Y.T."/>
            <person name="Arivett B.A."/>
            <person name="Farone A.L."/>
            <person name="Gunderson J.H."/>
            <person name="Farone M.B."/>
        </authorList>
    </citation>
    <scope>NUCLEOTIDE SEQUENCE [LARGE SCALE GENOMIC DNA]</scope>
    <source>
        <strain evidence="5">HT99</strain>
    </source>
</reference>
<dbReference type="InterPro" id="IPR036390">
    <property type="entry name" value="WH_DNA-bd_sf"/>
</dbReference>
<keyword evidence="1" id="KW-0805">Transcription regulation</keyword>
<dbReference type="PANTHER" id="PTHR42756">
    <property type="entry name" value="TRANSCRIPTIONAL REGULATOR, MARR"/>
    <property type="match status" value="1"/>
</dbReference>
<reference evidence="6" key="2">
    <citation type="journal article" date="2016" name="Genome Announc.">
        <title>Draft Genome Sequences of Two Novel Amoeba-Resistant Intranuclear Bacteria, 'Candidatus Berkiella cookevillensis' and 'Candidatus Berkiella aquae'.</title>
        <authorList>
            <person name="Mehari Y.T."/>
            <person name="Arivett B.A."/>
            <person name="Farone A.L."/>
            <person name="Gunderson J.H."/>
            <person name="Farone M.B."/>
        </authorList>
    </citation>
    <scope>NUCLEOTIDE SEQUENCE</scope>
    <source>
        <strain evidence="6">HT99</strain>
    </source>
</reference>
<accession>A0A0Q9YFT6</accession>
<dbReference type="InterPro" id="IPR036388">
    <property type="entry name" value="WH-like_DNA-bd_sf"/>
</dbReference>
<evidence type="ECO:0000256" key="2">
    <source>
        <dbReference type="ARBA" id="ARBA00023125"/>
    </source>
</evidence>
<evidence type="ECO:0000256" key="3">
    <source>
        <dbReference type="ARBA" id="ARBA00023163"/>
    </source>
</evidence>
<reference evidence="6" key="3">
    <citation type="submission" date="2021-06" db="EMBL/GenBank/DDBJ databases">
        <title>Genomic Description and Analysis of Intracellular Bacteria, Candidatus Berkiella cookevillensis and Candidatus Berkiella aquae.</title>
        <authorList>
            <person name="Kidane D.T."/>
            <person name="Mehari Y.T."/>
            <person name="Rice F.C."/>
            <person name="Arivett B.A."/>
            <person name="Farone A.L."/>
            <person name="Berk S.G."/>
            <person name="Farone M.B."/>
        </authorList>
    </citation>
    <scope>NUCLEOTIDE SEQUENCE</scope>
    <source>
        <strain evidence="6">HT99</strain>
    </source>
</reference>
<evidence type="ECO:0000313" key="6">
    <source>
        <dbReference type="EMBL" id="MCS5709856.1"/>
    </source>
</evidence>
<dbReference type="Proteomes" id="UP000051497">
    <property type="component" value="Unassembled WGS sequence"/>
</dbReference>
<dbReference type="Gene3D" id="1.10.10.10">
    <property type="entry name" value="Winged helix-like DNA-binding domain superfamily/Winged helix DNA-binding domain"/>
    <property type="match status" value="1"/>
</dbReference>
<proteinExistence type="predicted"/>
<dbReference type="SMART" id="SM00347">
    <property type="entry name" value="HTH_MARR"/>
    <property type="match status" value="1"/>
</dbReference>
<evidence type="ECO:0000313" key="7">
    <source>
        <dbReference type="Proteomes" id="UP000051497"/>
    </source>
</evidence>
<organism evidence="5">
    <name type="scientific">Candidatus Berkiella aquae</name>
    <dbReference type="NCBI Taxonomy" id="295108"/>
    <lineage>
        <taxon>Bacteria</taxon>
        <taxon>Pseudomonadati</taxon>
        <taxon>Pseudomonadota</taxon>
        <taxon>Gammaproteobacteria</taxon>
        <taxon>Candidatus Berkiellales</taxon>
        <taxon>Candidatus Berkiellaceae</taxon>
        <taxon>Candidatus Berkiella</taxon>
    </lineage>
</organism>
<dbReference type="OrthoDB" id="7502947at2"/>
<dbReference type="PROSITE" id="PS50995">
    <property type="entry name" value="HTH_MARR_2"/>
    <property type="match status" value="1"/>
</dbReference>
<dbReference type="GO" id="GO:0003700">
    <property type="term" value="F:DNA-binding transcription factor activity"/>
    <property type="evidence" value="ECO:0007669"/>
    <property type="project" value="InterPro"/>
</dbReference>
<dbReference type="AlphaFoldDB" id="A0A0Q9YFT6"/>
<protein>
    <submittedName>
        <fullName evidence="5">MarR family protein</fullName>
    </submittedName>
    <submittedName>
        <fullName evidence="6">MarR family transcriptional regulator</fullName>
    </submittedName>
</protein>
<dbReference type="PATRIC" id="fig|1590043.3.peg.2841"/>
<keyword evidence="2" id="KW-0238">DNA-binding</keyword>
<dbReference type="STRING" id="295108.HT99x_02794"/>
<evidence type="ECO:0000256" key="1">
    <source>
        <dbReference type="ARBA" id="ARBA00023015"/>
    </source>
</evidence>
<evidence type="ECO:0000313" key="5">
    <source>
        <dbReference type="EMBL" id="KRG19420.1"/>
    </source>
</evidence>
<keyword evidence="7" id="KW-1185">Reference proteome</keyword>
<dbReference type="Pfam" id="PF01047">
    <property type="entry name" value="MarR"/>
    <property type="match status" value="1"/>
</dbReference>
<dbReference type="SUPFAM" id="SSF46785">
    <property type="entry name" value="Winged helix' DNA-binding domain"/>
    <property type="match status" value="1"/>
</dbReference>
<dbReference type="EMBL" id="LKAJ01000016">
    <property type="protein sequence ID" value="KRG19420.1"/>
    <property type="molecule type" value="Genomic_DNA"/>
</dbReference>
<feature type="domain" description="HTH marR-type" evidence="4">
    <location>
        <begin position="7"/>
        <end position="139"/>
    </location>
</feature>
<evidence type="ECO:0000259" key="4">
    <source>
        <dbReference type="PROSITE" id="PS50995"/>
    </source>
</evidence>
<dbReference type="PANTHER" id="PTHR42756:SF1">
    <property type="entry name" value="TRANSCRIPTIONAL REPRESSOR OF EMRAB OPERON"/>
    <property type="match status" value="1"/>
</dbReference>
<dbReference type="InterPro" id="IPR000835">
    <property type="entry name" value="HTH_MarR-typ"/>
</dbReference>